<keyword evidence="6" id="KW-1185">Reference proteome</keyword>
<dbReference type="PANTHER" id="PTHR33121:SF70">
    <property type="entry name" value="SIGNALING PROTEIN YKOW"/>
    <property type="match status" value="1"/>
</dbReference>
<dbReference type="NCBIfam" id="TIGR00254">
    <property type="entry name" value="GGDEF"/>
    <property type="match status" value="1"/>
</dbReference>
<evidence type="ECO:0000259" key="2">
    <source>
        <dbReference type="PROSITE" id="PS50839"/>
    </source>
</evidence>
<comment type="caution">
    <text evidence="5">The sequence shown here is derived from an EMBL/GenBank/DDBJ whole genome shotgun (WGS) entry which is preliminary data.</text>
</comment>
<feature type="transmembrane region" description="Helical" evidence="1">
    <location>
        <begin position="259"/>
        <end position="282"/>
    </location>
</feature>
<dbReference type="Gene3D" id="3.20.20.450">
    <property type="entry name" value="EAL domain"/>
    <property type="match status" value="1"/>
</dbReference>
<proteinExistence type="predicted"/>
<feature type="domain" description="EAL" evidence="3">
    <location>
        <begin position="509"/>
        <end position="759"/>
    </location>
</feature>
<dbReference type="Gene3D" id="3.30.70.270">
    <property type="match status" value="1"/>
</dbReference>
<keyword evidence="1" id="KW-0472">Membrane</keyword>
<organism evidence="5 6">
    <name type="scientific">Acetoanaerobium pronyense</name>
    <dbReference type="NCBI Taxonomy" id="1482736"/>
    <lineage>
        <taxon>Bacteria</taxon>
        <taxon>Bacillati</taxon>
        <taxon>Bacillota</taxon>
        <taxon>Clostridia</taxon>
        <taxon>Peptostreptococcales</taxon>
        <taxon>Filifactoraceae</taxon>
        <taxon>Acetoanaerobium</taxon>
    </lineage>
</organism>
<dbReference type="PANTHER" id="PTHR33121">
    <property type="entry name" value="CYCLIC DI-GMP PHOSPHODIESTERASE PDEF"/>
    <property type="match status" value="1"/>
</dbReference>
<keyword evidence="1" id="KW-0812">Transmembrane</keyword>
<accession>A0ABS4KK06</accession>
<feature type="transmembrane region" description="Helical" evidence="1">
    <location>
        <begin position="12"/>
        <end position="33"/>
    </location>
</feature>
<sequence length="759" mass="87671">MIRFPRYINKGSIFKALLIFILVFSLFLFTAFVEFQREVEKKKQNLKDELLITQTNIENTITSRISKLYGLVTYIKINSYFDQDQYERFVYDVYRSRDDLVQRIFYLTDTTVTHIFPYEQYKEVIGKDLSLIQSQKDLVMYGKNNLRTVFAAPVNLVEGGDGIIVRIPVDIDGDYVGQLSIVFDYEKTLSASGVYDKGLENFISLSSVDPLTGNMYCVWSNDQNGYLDLNKVEIDFNIYDTPVFLRAISKNGFSGNSNLFYIILSTGWVISFFLAFTSYKFFETNSKLKYSKLKLQKTQTKLIDSNQALTTTVNKLLLSEQELEAKYEEIKANEEHILFLAEKDFLTGLKNRMKFSQDLEYRLKNNLSGVILLIDIDNFKDINDTIGHIYGDKVLIHIGELIKKALLENSEAYRIGGDEFIVHMEDAVNEDIINLFISKLLEYFKKYNAIDDINNYITASIGISRYPQDGSTVNELVMKSDIAMYEAKRAGKNRYCYFSIDMTDKIDEKMNVISILRKSIEEDQFKLLYQPIYDSVSKKASSFEALIRIKDSSLSPGVFIDIAEETGLIVPIGRWVLQEVFKQLQFWQDRNFDLIPVAINISPRQIRDDNLFDFIKFLLEEYEICPSLIELEITENMLLEDKDDNLKKLNKIKSLGICISLDDFGTGYSSLSYLSYMPIDKIKLDKSIKDKFLDRKDTEVIKSLISMFHGLNLKVVAEGVETEEEYIQLLSHSTDYIQGYLFSKPLNPEDAALILKTNQ</sequence>
<dbReference type="SMART" id="SM00052">
    <property type="entry name" value="EAL"/>
    <property type="match status" value="1"/>
</dbReference>
<feature type="domain" description="CHASE" evidence="2">
    <location>
        <begin position="112"/>
        <end position="202"/>
    </location>
</feature>
<dbReference type="PROSITE" id="PS50839">
    <property type="entry name" value="CHASE"/>
    <property type="match status" value="1"/>
</dbReference>
<dbReference type="InterPro" id="IPR035919">
    <property type="entry name" value="EAL_sf"/>
</dbReference>
<feature type="domain" description="GGDEF" evidence="4">
    <location>
        <begin position="367"/>
        <end position="500"/>
    </location>
</feature>
<dbReference type="PROSITE" id="PS50883">
    <property type="entry name" value="EAL"/>
    <property type="match status" value="1"/>
</dbReference>
<evidence type="ECO:0000259" key="4">
    <source>
        <dbReference type="PROSITE" id="PS50887"/>
    </source>
</evidence>
<dbReference type="SUPFAM" id="SSF141868">
    <property type="entry name" value="EAL domain-like"/>
    <property type="match status" value="1"/>
</dbReference>
<dbReference type="Pfam" id="PF00563">
    <property type="entry name" value="EAL"/>
    <property type="match status" value="1"/>
</dbReference>
<dbReference type="Pfam" id="PF00990">
    <property type="entry name" value="GGDEF"/>
    <property type="match status" value="1"/>
</dbReference>
<dbReference type="PROSITE" id="PS50887">
    <property type="entry name" value="GGDEF"/>
    <property type="match status" value="1"/>
</dbReference>
<dbReference type="CDD" id="cd01948">
    <property type="entry name" value="EAL"/>
    <property type="match status" value="1"/>
</dbReference>
<dbReference type="SUPFAM" id="SSF55073">
    <property type="entry name" value="Nucleotide cyclase"/>
    <property type="match status" value="1"/>
</dbReference>
<dbReference type="InterPro" id="IPR000160">
    <property type="entry name" value="GGDEF_dom"/>
</dbReference>
<dbReference type="InterPro" id="IPR043128">
    <property type="entry name" value="Rev_trsase/Diguanyl_cyclase"/>
</dbReference>
<dbReference type="InterPro" id="IPR001633">
    <property type="entry name" value="EAL_dom"/>
</dbReference>
<dbReference type="SMART" id="SM01079">
    <property type="entry name" value="CHASE"/>
    <property type="match status" value="1"/>
</dbReference>
<evidence type="ECO:0000259" key="3">
    <source>
        <dbReference type="PROSITE" id="PS50883"/>
    </source>
</evidence>
<dbReference type="InterPro" id="IPR006189">
    <property type="entry name" value="CHASE_dom"/>
</dbReference>
<protein>
    <submittedName>
        <fullName evidence="5">Diguanylate cyclase (GGDEF)-like protein</fullName>
    </submittedName>
</protein>
<dbReference type="EMBL" id="JAGGLI010000021">
    <property type="protein sequence ID" value="MBP2028128.1"/>
    <property type="molecule type" value="Genomic_DNA"/>
</dbReference>
<keyword evidence="1" id="KW-1133">Transmembrane helix</keyword>
<evidence type="ECO:0000313" key="6">
    <source>
        <dbReference type="Proteomes" id="UP001314903"/>
    </source>
</evidence>
<gene>
    <name evidence="5" type="ORF">J2Z35_001927</name>
</gene>
<dbReference type="InterPro" id="IPR050706">
    <property type="entry name" value="Cyclic-di-GMP_PDE-like"/>
</dbReference>
<dbReference type="RefSeq" id="WP_209661182.1">
    <property type="nucleotide sequence ID" value="NZ_JAGGLI010000021.1"/>
</dbReference>
<dbReference type="SMART" id="SM00267">
    <property type="entry name" value="GGDEF"/>
    <property type="match status" value="1"/>
</dbReference>
<dbReference type="InterPro" id="IPR029787">
    <property type="entry name" value="Nucleotide_cyclase"/>
</dbReference>
<name>A0ABS4KK06_9FIRM</name>
<dbReference type="Proteomes" id="UP001314903">
    <property type="component" value="Unassembled WGS sequence"/>
</dbReference>
<evidence type="ECO:0000256" key="1">
    <source>
        <dbReference type="SAM" id="Phobius"/>
    </source>
</evidence>
<dbReference type="CDD" id="cd01949">
    <property type="entry name" value="GGDEF"/>
    <property type="match status" value="1"/>
</dbReference>
<reference evidence="5 6" key="1">
    <citation type="submission" date="2021-03" db="EMBL/GenBank/DDBJ databases">
        <title>Genomic Encyclopedia of Type Strains, Phase IV (KMG-IV): sequencing the most valuable type-strain genomes for metagenomic binning, comparative biology and taxonomic classification.</title>
        <authorList>
            <person name="Goeker M."/>
        </authorList>
    </citation>
    <scope>NUCLEOTIDE SEQUENCE [LARGE SCALE GENOMIC DNA]</scope>
    <source>
        <strain evidence="5 6">DSM 27512</strain>
    </source>
</reference>
<evidence type="ECO:0000313" key="5">
    <source>
        <dbReference type="EMBL" id="MBP2028128.1"/>
    </source>
</evidence>